<sequence length="238" mass="27378">MTEKKEALVKKIRDENYEAILKNLKGRAALKQAVYKEVCQVYKELLSSLEMISGKLKDDIAEVKDVEIELREINQFESMLKFGSDVLIVSMHSNVFYVNPAHFIHKTGYVKEDNSKAYCGVIHIHNFLADSIKYNRTNDTGYLVARIFINKERHFFVEGRGQFSFLYEDFSESVLDKLVIDNIVELAINHSIEFDLVAPDFEHIKAISLMDKQLQYANSGYQTDKQLGYKFSAQAGVK</sequence>
<name>A0A4R3KUL5_9SPHI</name>
<keyword evidence="2" id="KW-1185">Reference proteome</keyword>
<gene>
    <name evidence="1" type="ORF">EDD80_103219</name>
</gene>
<organism evidence="1 2">
    <name type="scientific">Anseongella ginsenosidimutans</name>
    <dbReference type="NCBI Taxonomy" id="496056"/>
    <lineage>
        <taxon>Bacteria</taxon>
        <taxon>Pseudomonadati</taxon>
        <taxon>Bacteroidota</taxon>
        <taxon>Sphingobacteriia</taxon>
        <taxon>Sphingobacteriales</taxon>
        <taxon>Sphingobacteriaceae</taxon>
        <taxon>Anseongella</taxon>
    </lineage>
</organism>
<reference evidence="1 2" key="1">
    <citation type="submission" date="2019-03" db="EMBL/GenBank/DDBJ databases">
        <title>Genomic Encyclopedia of Type Strains, Phase IV (KMG-IV): sequencing the most valuable type-strain genomes for metagenomic binning, comparative biology and taxonomic classification.</title>
        <authorList>
            <person name="Goeker M."/>
        </authorList>
    </citation>
    <scope>NUCLEOTIDE SEQUENCE [LARGE SCALE GENOMIC DNA]</scope>
    <source>
        <strain evidence="1 2">DSM 21100</strain>
    </source>
</reference>
<dbReference type="EMBL" id="SMAD01000003">
    <property type="protein sequence ID" value="TCS88355.1"/>
    <property type="molecule type" value="Genomic_DNA"/>
</dbReference>
<dbReference type="AlphaFoldDB" id="A0A4R3KUL5"/>
<dbReference type="Proteomes" id="UP000295807">
    <property type="component" value="Unassembled WGS sequence"/>
</dbReference>
<protein>
    <submittedName>
        <fullName evidence="1">Uncharacterized protein</fullName>
    </submittedName>
</protein>
<dbReference type="RefSeq" id="WP_132128569.1">
    <property type="nucleotide sequence ID" value="NZ_CP042432.1"/>
</dbReference>
<evidence type="ECO:0000313" key="2">
    <source>
        <dbReference type="Proteomes" id="UP000295807"/>
    </source>
</evidence>
<comment type="caution">
    <text evidence="1">The sequence shown here is derived from an EMBL/GenBank/DDBJ whole genome shotgun (WGS) entry which is preliminary data.</text>
</comment>
<proteinExistence type="predicted"/>
<evidence type="ECO:0000313" key="1">
    <source>
        <dbReference type="EMBL" id="TCS88355.1"/>
    </source>
</evidence>
<accession>A0A4R3KUL5</accession>
<dbReference type="OrthoDB" id="1003648at2"/>